<feature type="transmembrane region" description="Helical" evidence="2">
    <location>
        <begin position="24"/>
        <end position="45"/>
    </location>
</feature>
<reference evidence="3" key="1">
    <citation type="journal article" date="2016" name="Nat. Commun.">
        <title>The channel catfish genome sequence provides insights into the evolution of scale formation in teleosts.</title>
        <authorList>
            <person name="Liu Z."/>
            <person name="Liu S."/>
            <person name="Yao J."/>
            <person name="Bao L."/>
            <person name="Zhang J."/>
            <person name="Li Y."/>
            <person name="Jiang C."/>
            <person name="Sun L."/>
            <person name="Wang R."/>
            <person name="Zhang Y."/>
            <person name="Zhou T."/>
            <person name="Zeng Q."/>
            <person name="Fu Q."/>
            <person name="Gao S."/>
            <person name="Li N."/>
            <person name="Koren S."/>
            <person name="Jiang Y."/>
            <person name="Zimin A."/>
            <person name="Xu P."/>
            <person name="Phillippy A.M."/>
            <person name="Geng X."/>
            <person name="Song L."/>
            <person name="Sun F."/>
            <person name="Li C."/>
            <person name="Wang X."/>
            <person name="Chen A."/>
            <person name="Jin Y."/>
            <person name="Yuan Z."/>
            <person name="Yang Y."/>
            <person name="Tan S."/>
            <person name="Peatman E."/>
            <person name="Lu J."/>
            <person name="Qin Z."/>
            <person name="Dunham R."/>
            <person name="Li Z."/>
            <person name="Sonstegard T."/>
            <person name="Feng J."/>
            <person name="Danzmann R.G."/>
            <person name="Schroeder S."/>
            <person name="Scheffler B."/>
            <person name="Duke M.V."/>
            <person name="Ballard L."/>
            <person name="Kucuktas H."/>
            <person name="Kaltenboeck L."/>
            <person name="Liu H."/>
            <person name="Armbruster J."/>
            <person name="Xie Y."/>
            <person name="Kirby M.L."/>
            <person name="Tian Y."/>
            <person name="Flanagan M.E."/>
            <person name="Mu W."/>
            <person name="Waldbieser G.C."/>
        </authorList>
    </citation>
    <scope>NUCLEOTIDE SEQUENCE [LARGE SCALE GENOMIC DNA]</scope>
    <source>
        <strain evidence="3">SDA103</strain>
    </source>
</reference>
<sequence length="381" mass="40606">MAPALSALWGSGVAGSEISGELAIVSTLTAFWAFLLLTLLLVLCAGCQGHKKATQLPGDHENLMNGVSEKETCSQTADTGSHATDLVASSSFNGPLTSGTVLTDTVDTSPHPSEEMVSIQSEHRSSKCHQDRELPSIPCANSLRDAAEASEECRAGDSTYEVLKDGASHDAVEDSPYETVKELKEACLTNGTLTPDEPPTAKPNGHLNASPGTPDLCPLADGAEYASIDLKKKSRYSVDAEAQRSAVEQPVEEENPPPIPDKVLDENDNQNITTLQNGELSALYSTVDKPAKEEENEPDYSSIGEIRGIVVESSSSELYATVRDVYPSPPAEQPAENTDQGYETIKIAKSVPDEGQQDNGLLESDYANVGELELNSETSRL</sequence>
<keyword evidence="2" id="KW-1133">Transmembrane helix</keyword>
<gene>
    <name evidence="4" type="primary">pag1</name>
</gene>
<dbReference type="PANTHER" id="PTHR16322">
    <property type="entry name" value="PHOSPHOPROTEIN ASSOCIATED WITH GLYCOSPHINGOLIPID-ENRICHED MICRODOMAINS 1"/>
    <property type="match status" value="1"/>
</dbReference>
<dbReference type="OrthoDB" id="9874312at2759"/>
<reference evidence="4" key="2">
    <citation type="submission" date="2025-08" db="UniProtKB">
        <authorList>
            <consortium name="RefSeq"/>
        </authorList>
    </citation>
    <scope>IDENTIFICATION</scope>
    <source>
        <tissue evidence="4">Blood</tissue>
    </source>
</reference>
<dbReference type="GO" id="GO:0005886">
    <property type="term" value="C:plasma membrane"/>
    <property type="evidence" value="ECO:0007669"/>
    <property type="project" value="InterPro"/>
</dbReference>
<evidence type="ECO:0000256" key="1">
    <source>
        <dbReference type="SAM" id="MobiDB-lite"/>
    </source>
</evidence>
<proteinExistence type="predicted"/>
<feature type="region of interest" description="Disordered" evidence="1">
    <location>
        <begin position="349"/>
        <end position="381"/>
    </location>
</feature>
<dbReference type="GeneID" id="108256974"/>
<dbReference type="Pfam" id="PF15347">
    <property type="entry name" value="PAG"/>
    <property type="match status" value="2"/>
</dbReference>
<evidence type="ECO:0000313" key="3">
    <source>
        <dbReference type="Proteomes" id="UP000221080"/>
    </source>
</evidence>
<dbReference type="InterPro" id="IPR032748">
    <property type="entry name" value="PAG"/>
</dbReference>
<accession>A0A2D0PTB7</accession>
<evidence type="ECO:0000313" key="4">
    <source>
        <dbReference type="RefSeq" id="XP_017309798.1"/>
    </source>
</evidence>
<dbReference type="KEGG" id="ipu:108256974"/>
<evidence type="ECO:0000256" key="2">
    <source>
        <dbReference type="SAM" id="Phobius"/>
    </source>
</evidence>
<dbReference type="GO" id="GO:0035556">
    <property type="term" value="P:intracellular signal transduction"/>
    <property type="evidence" value="ECO:0007669"/>
    <property type="project" value="InterPro"/>
</dbReference>
<dbReference type="Proteomes" id="UP000221080">
    <property type="component" value="Chromosome 24"/>
</dbReference>
<dbReference type="AlphaFoldDB" id="A0A2D0PTB7"/>
<name>A0A2D0PTB7_ICTPU</name>
<keyword evidence="2" id="KW-0812">Transmembrane</keyword>
<dbReference type="GO" id="GO:0045121">
    <property type="term" value="C:membrane raft"/>
    <property type="evidence" value="ECO:0007669"/>
    <property type="project" value="InterPro"/>
</dbReference>
<dbReference type="CTD" id="55824"/>
<feature type="region of interest" description="Disordered" evidence="1">
    <location>
        <begin position="190"/>
        <end position="215"/>
    </location>
</feature>
<protein>
    <submittedName>
        <fullName evidence="4">Phosphoprotein associated with glycosphingolipid-enriched microdomains 1</fullName>
    </submittedName>
</protein>
<dbReference type="RefSeq" id="XP_017309798.1">
    <property type="nucleotide sequence ID" value="XM_017454309.3"/>
</dbReference>
<keyword evidence="3" id="KW-1185">Reference proteome</keyword>
<keyword evidence="2" id="KW-0472">Membrane</keyword>
<dbReference type="PANTHER" id="PTHR16322:SF0">
    <property type="entry name" value="PHOSPHOPROTEIN ASSOCIATED WITH GLYCOSPHINGOLIPID-ENRICHED MICRODOMAINS 1"/>
    <property type="match status" value="1"/>
</dbReference>
<organism evidence="3 4">
    <name type="scientific">Ictalurus punctatus</name>
    <name type="common">Channel catfish</name>
    <name type="synonym">Silurus punctatus</name>
    <dbReference type="NCBI Taxonomy" id="7998"/>
    <lineage>
        <taxon>Eukaryota</taxon>
        <taxon>Metazoa</taxon>
        <taxon>Chordata</taxon>
        <taxon>Craniata</taxon>
        <taxon>Vertebrata</taxon>
        <taxon>Euteleostomi</taxon>
        <taxon>Actinopterygii</taxon>
        <taxon>Neopterygii</taxon>
        <taxon>Teleostei</taxon>
        <taxon>Ostariophysi</taxon>
        <taxon>Siluriformes</taxon>
        <taxon>Ictaluridae</taxon>
        <taxon>Ictalurus</taxon>
    </lineage>
</organism>
<feature type="region of interest" description="Disordered" evidence="1">
    <location>
        <begin position="241"/>
        <end position="265"/>
    </location>
</feature>
<dbReference type="GO" id="GO:0050868">
    <property type="term" value="P:negative regulation of T cell activation"/>
    <property type="evidence" value="ECO:0007669"/>
    <property type="project" value="InterPro"/>
</dbReference>
<dbReference type="STRING" id="7998.ENSIPUP00000001882"/>